<dbReference type="Proteomes" id="UP000010816">
    <property type="component" value="Chromosome"/>
</dbReference>
<dbReference type="eggNOG" id="COG2026">
    <property type="taxonomic scope" value="Bacteria"/>
</dbReference>
<protein>
    <submittedName>
        <fullName evidence="2">Cytotoxic translational repressor of toxin-antitoxin stability system</fullName>
    </submittedName>
</protein>
<gene>
    <name evidence="2" type="ORF">Thimo_2193</name>
</gene>
<dbReference type="KEGG" id="tmb:Thimo_2193"/>
<accession>L0GYB0</accession>
<dbReference type="AlphaFoldDB" id="L0GYB0"/>
<dbReference type="RefSeq" id="WP_015281080.1">
    <property type="nucleotide sequence ID" value="NC_019940.1"/>
</dbReference>
<dbReference type="OrthoDB" id="5570653at2"/>
<proteinExistence type="predicted"/>
<dbReference type="HOGENOM" id="CLU_155761_6_4_6"/>
<dbReference type="InterPro" id="IPR007712">
    <property type="entry name" value="RelE/ParE_toxin"/>
</dbReference>
<evidence type="ECO:0000256" key="1">
    <source>
        <dbReference type="ARBA" id="ARBA00022649"/>
    </source>
</evidence>
<name>L0GYB0_9GAMM</name>
<dbReference type="PANTHER" id="PTHR38813:SF1">
    <property type="entry name" value="TOXIN RELE1-RELATED"/>
    <property type="match status" value="1"/>
</dbReference>
<dbReference type="PATRIC" id="fig|765912.4.peg.2152"/>
<organism evidence="2 3">
    <name type="scientific">Thioflavicoccus mobilis 8321</name>
    <dbReference type="NCBI Taxonomy" id="765912"/>
    <lineage>
        <taxon>Bacteria</taxon>
        <taxon>Pseudomonadati</taxon>
        <taxon>Pseudomonadota</taxon>
        <taxon>Gammaproteobacteria</taxon>
        <taxon>Chromatiales</taxon>
        <taxon>Chromatiaceae</taxon>
        <taxon>Thioflavicoccus</taxon>
    </lineage>
</organism>
<keyword evidence="3" id="KW-1185">Reference proteome</keyword>
<dbReference type="SUPFAM" id="SSF143011">
    <property type="entry name" value="RelE-like"/>
    <property type="match status" value="1"/>
</dbReference>
<dbReference type="EMBL" id="CP003051">
    <property type="protein sequence ID" value="AGA90941.1"/>
    <property type="molecule type" value="Genomic_DNA"/>
</dbReference>
<dbReference type="Pfam" id="PF05016">
    <property type="entry name" value="ParE_toxin"/>
    <property type="match status" value="1"/>
</dbReference>
<dbReference type="InterPro" id="IPR035093">
    <property type="entry name" value="RelE/ParE_toxin_dom_sf"/>
</dbReference>
<evidence type="ECO:0000313" key="2">
    <source>
        <dbReference type="EMBL" id="AGA90941.1"/>
    </source>
</evidence>
<dbReference type="STRING" id="765912.Thimo_2193"/>
<sequence length="85" mass="9719">MKDVVWQPKARKQLKKLGDKPIQQRLLAAAAALAHFPAVTGVKALTSHTYGYRLRVGDYRVLFDVHEAIEVVSIEEVKKRDERTY</sequence>
<keyword evidence="1" id="KW-1277">Toxin-antitoxin system</keyword>
<evidence type="ECO:0000313" key="3">
    <source>
        <dbReference type="Proteomes" id="UP000010816"/>
    </source>
</evidence>
<dbReference type="PANTHER" id="PTHR38813">
    <property type="match status" value="1"/>
</dbReference>
<reference evidence="2 3" key="1">
    <citation type="submission" date="2011-09" db="EMBL/GenBank/DDBJ databases">
        <title>Complete sequence of chromosome of Thioflavicoccus mobilis 8321.</title>
        <authorList>
            <consortium name="US DOE Joint Genome Institute"/>
            <person name="Lucas S."/>
            <person name="Han J."/>
            <person name="Lapidus A."/>
            <person name="Cheng J.-F."/>
            <person name="Goodwin L."/>
            <person name="Pitluck S."/>
            <person name="Peters L."/>
            <person name="Ovchinnikova G."/>
            <person name="Lu M."/>
            <person name="Detter J.C."/>
            <person name="Han C."/>
            <person name="Tapia R."/>
            <person name="Land M."/>
            <person name="Hauser L."/>
            <person name="Kyrpides N."/>
            <person name="Ivanova N."/>
            <person name="Pagani I."/>
            <person name="Vogl K."/>
            <person name="Liu Z."/>
            <person name="Imhoff J."/>
            <person name="Thiel V."/>
            <person name="Frigaard N.-U."/>
            <person name="Bryant D."/>
            <person name="Woyke T."/>
        </authorList>
    </citation>
    <scope>NUCLEOTIDE SEQUENCE [LARGE SCALE GENOMIC DNA]</scope>
    <source>
        <strain evidence="2 3">8321</strain>
    </source>
</reference>
<dbReference type="Gene3D" id="3.30.2310.20">
    <property type="entry name" value="RelE-like"/>
    <property type="match status" value="1"/>
</dbReference>
<dbReference type="InterPro" id="IPR052747">
    <property type="entry name" value="TA_system_RelE_toxin"/>
</dbReference>